<evidence type="ECO:0000313" key="2">
    <source>
        <dbReference type="Proteomes" id="UP001148737"/>
    </source>
</evidence>
<gene>
    <name evidence="1" type="ORF">NLG97_g8727</name>
</gene>
<dbReference type="EMBL" id="JANAKD010001606">
    <property type="protein sequence ID" value="KAJ3477855.1"/>
    <property type="molecule type" value="Genomic_DNA"/>
</dbReference>
<accession>A0ACC1QLE2</accession>
<proteinExistence type="predicted"/>
<name>A0ACC1QLE2_9HYPO</name>
<evidence type="ECO:0000313" key="1">
    <source>
        <dbReference type="EMBL" id="KAJ3477855.1"/>
    </source>
</evidence>
<comment type="caution">
    <text evidence="1">The sequence shown here is derived from an EMBL/GenBank/DDBJ whole genome shotgun (WGS) entry which is preliminary data.</text>
</comment>
<dbReference type="Proteomes" id="UP001148737">
    <property type="component" value="Unassembled WGS sequence"/>
</dbReference>
<reference evidence="1" key="1">
    <citation type="submission" date="2022-07" db="EMBL/GenBank/DDBJ databases">
        <title>Genome Sequence of Lecanicillium saksenae.</title>
        <authorList>
            <person name="Buettner E."/>
        </authorList>
    </citation>
    <scope>NUCLEOTIDE SEQUENCE</scope>
    <source>
        <strain evidence="1">VT-O1</strain>
    </source>
</reference>
<organism evidence="1 2">
    <name type="scientific">Lecanicillium saksenae</name>
    <dbReference type="NCBI Taxonomy" id="468837"/>
    <lineage>
        <taxon>Eukaryota</taxon>
        <taxon>Fungi</taxon>
        <taxon>Dikarya</taxon>
        <taxon>Ascomycota</taxon>
        <taxon>Pezizomycotina</taxon>
        <taxon>Sordariomycetes</taxon>
        <taxon>Hypocreomycetidae</taxon>
        <taxon>Hypocreales</taxon>
        <taxon>Cordycipitaceae</taxon>
        <taxon>Lecanicillium</taxon>
    </lineage>
</organism>
<sequence>MSMYRIAHLQVAATEALRPAKQAVGNVTGVAVGSNAVLEVSAGGNGARVVHAGSLVESSSAAQDFDRTGATPPPIALNHPRHARRSSVAAVSYDGASVADTQSLKLQPQAEAMSQHSIPRSQSAAGGSQLVPGSATGARRKWLPGFSRNKS</sequence>
<keyword evidence="2" id="KW-1185">Reference proteome</keyword>
<protein>
    <submittedName>
        <fullName evidence="1">Uncharacterized protein</fullName>
    </submittedName>
</protein>